<sequence length="143" mass="16403">MTQKFRAWDKASHAWRHDIYIGLDGLAKDLSRTGEEPFELPLDDVIIMQSTGLFDINGKEIFEGDVFTCLDDDNNPIYENIVVKFGQHTNMDTVFEREPVYIGLYIEGQRGTATFDVDRMYNDCEGRLTIIGNIYENPELVEG</sequence>
<evidence type="ECO:0000259" key="1">
    <source>
        <dbReference type="Pfam" id="PF09643"/>
    </source>
</evidence>
<dbReference type="Proteomes" id="UP000072794">
    <property type="component" value="Unassembled WGS sequence"/>
</dbReference>
<dbReference type="AlphaFoldDB" id="A0A0Z8G1K1"/>
<dbReference type="Gene3D" id="2.30.30.290">
    <property type="entry name" value="YopX-like domains"/>
    <property type="match status" value="1"/>
</dbReference>
<feature type="domain" description="YopX protein" evidence="1">
    <location>
        <begin position="4"/>
        <end position="142"/>
    </location>
</feature>
<gene>
    <name evidence="2" type="ORF">ERS132414_01249</name>
</gene>
<reference evidence="2 3" key="1">
    <citation type="submission" date="2016-02" db="EMBL/GenBank/DDBJ databases">
        <authorList>
            <consortium name="Pathogen Informatics"/>
        </authorList>
    </citation>
    <scope>NUCLEOTIDE SEQUENCE [LARGE SCALE GENOMIC DNA]</scope>
    <source>
        <strain evidence="2 3">LSS52</strain>
    </source>
</reference>
<dbReference type="InterPro" id="IPR019096">
    <property type="entry name" value="YopX_protein"/>
</dbReference>
<dbReference type="Pfam" id="PF09643">
    <property type="entry name" value="YopX"/>
    <property type="match status" value="1"/>
</dbReference>
<proteinExistence type="predicted"/>
<organism evidence="2 3">
    <name type="scientific">Streptococcus suis</name>
    <dbReference type="NCBI Taxonomy" id="1307"/>
    <lineage>
        <taxon>Bacteria</taxon>
        <taxon>Bacillati</taxon>
        <taxon>Bacillota</taxon>
        <taxon>Bacilli</taxon>
        <taxon>Lactobacillales</taxon>
        <taxon>Streptococcaceae</taxon>
        <taxon>Streptococcus</taxon>
    </lineage>
</organism>
<evidence type="ECO:0000313" key="3">
    <source>
        <dbReference type="Proteomes" id="UP000072794"/>
    </source>
</evidence>
<dbReference type="InterPro" id="IPR023385">
    <property type="entry name" value="YopX-like_C"/>
</dbReference>
<dbReference type="NCBIfam" id="TIGR01671">
    <property type="entry name" value="phage_TIGR01671"/>
    <property type="match status" value="1"/>
</dbReference>
<dbReference type="RefSeq" id="WP_052804965.1">
    <property type="nucleotide sequence ID" value="NZ_CEDY01000004.1"/>
</dbReference>
<name>A0A0Z8G1K1_STRSU</name>
<dbReference type="EMBL" id="FIHA01000022">
    <property type="protein sequence ID" value="CYU90401.1"/>
    <property type="molecule type" value="Genomic_DNA"/>
</dbReference>
<protein>
    <submittedName>
        <fullName evidence="2">Phage protein</fullName>
    </submittedName>
</protein>
<evidence type="ECO:0000313" key="2">
    <source>
        <dbReference type="EMBL" id="CYU90401.1"/>
    </source>
</evidence>
<accession>A0A0Z8G1K1</accession>
<dbReference type="SUPFAM" id="SSF159006">
    <property type="entry name" value="YopX-like"/>
    <property type="match status" value="1"/>
</dbReference>
<dbReference type="InterPro" id="IPR010024">
    <property type="entry name" value="CHP16711"/>
</dbReference>